<evidence type="ECO:0000256" key="3">
    <source>
        <dbReference type="ARBA" id="ARBA00022833"/>
    </source>
</evidence>
<dbReference type="GO" id="GO:0008270">
    <property type="term" value="F:zinc ion binding"/>
    <property type="evidence" value="ECO:0007669"/>
    <property type="project" value="UniProtKB-KW"/>
</dbReference>
<evidence type="ECO:0008006" key="7">
    <source>
        <dbReference type="Google" id="ProtNLM"/>
    </source>
</evidence>
<evidence type="ECO:0000313" key="5">
    <source>
        <dbReference type="EMBL" id="ERN08512.1"/>
    </source>
</evidence>
<dbReference type="PIRSF" id="PIRSF036836">
    <property type="entry name" value="RNase_bind_SBP1"/>
    <property type="match status" value="1"/>
</dbReference>
<dbReference type="AlphaFoldDB" id="W1PEW0"/>
<name>W1PEW0_AMBTC</name>
<keyword evidence="3" id="KW-0862">Zinc</keyword>
<keyword evidence="4" id="KW-0175">Coiled coil</keyword>
<keyword evidence="6" id="KW-1185">Reference proteome</keyword>
<proteinExistence type="predicted"/>
<dbReference type="HOGENOM" id="CLU_038018_4_1_1"/>
<gene>
    <name evidence="5" type="ORF">AMTR_s00152p00093450</name>
</gene>
<dbReference type="Proteomes" id="UP000017836">
    <property type="component" value="Unassembled WGS sequence"/>
</dbReference>
<keyword evidence="1" id="KW-0479">Metal-binding</keyword>
<protein>
    <recommendedName>
        <fullName evidence="7">RING-type domain-containing protein</fullName>
    </recommendedName>
</protein>
<feature type="coiled-coil region" evidence="4">
    <location>
        <begin position="95"/>
        <end position="125"/>
    </location>
</feature>
<dbReference type="Gene3D" id="1.10.533.10">
    <property type="entry name" value="Death Domain, Fas"/>
    <property type="match status" value="1"/>
</dbReference>
<dbReference type="OMA" id="CCGSCDR"/>
<dbReference type="OrthoDB" id="1711136at2759"/>
<keyword evidence="2" id="KW-0863">Zinc-finger</keyword>
<evidence type="ECO:0000256" key="2">
    <source>
        <dbReference type="ARBA" id="ARBA00022771"/>
    </source>
</evidence>
<accession>W1PEW0</accession>
<dbReference type="eggNOG" id="KOG1100">
    <property type="taxonomic scope" value="Eukaryota"/>
</dbReference>
<dbReference type="STRING" id="13333.W1PEW0"/>
<evidence type="ECO:0000313" key="6">
    <source>
        <dbReference type="Proteomes" id="UP000017836"/>
    </source>
</evidence>
<dbReference type="Gramene" id="ERN08512">
    <property type="protein sequence ID" value="ERN08512"/>
    <property type="gene ID" value="AMTR_s00152p00093450"/>
</dbReference>
<dbReference type="InterPro" id="IPR011029">
    <property type="entry name" value="DEATH-like_dom_sf"/>
</dbReference>
<sequence>MAFFIERPYSTASSSNNDMCSKQVEGSDMERMGGFLSVPTHFEQWVTYQLQREGQDTDRFMALQNERTRMGLQEQGNGHLWGFLRAIEDSTARLMTEKEAEIERARKWKAELEEEMRRVETMQIHWQRIAAGNEAMAVALTKTIDRINQRIQVQDTASSSFQEKEEEMVRCRACGLREARMLMLPCRHLCACGPCEVILPCCPVCQCTKHATIEVYFL</sequence>
<reference evidence="6" key="1">
    <citation type="journal article" date="2013" name="Science">
        <title>The Amborella genome and the evolution of flowering plants.</title>
        <authorList>
            <consortium name="Amborella Genome Project"/>
        </authorList>
    </citation>
    <scope>NUCLEOTIDE SEQUENCE [LARGE SCALE GENOMIC DNA]</scope>
</reference>
<dbReference type="Gene3D" id="1.10.1170.10">
    <property type="entry name" value="Inhibitor Of Apoptosis Protein (2mihbC-IAP-1), Chain A"/>
    <property type="match status" value="1"/>
</dbReference>
<dbReference type="PANTHER" id="PTHR42647:SF22">
    <property type="entry name" value="BOI-RELATED E3 UBIQUITIN-PROTEIN LIGASE 2-RELATED"/>
    <property type="match status" value="1"/>
</dbReference>
<evidence type="ECO:0000256" key="1">
    <source>
        <dbReference type="ARBA" id="ARBA00022723"/>
    </source>
</evidence>
<dbReference type="GO" id="GO:0004842">
    <property type="term" value="F:ubiquitin-protein transferase activity"/>
    <property type="evidence" value="ECO:0000318"/>
    <property type="project" value="GO_Central"/>
</dbReference>
<dbReference type="KEGG" id="atr:18436640"/>
<dbReference type="EMBL" id="KI393323">
    <property type="protein sequence ID" value="ERN08512.1"/>
    <property type="molecule type" value="Genomic_DNA"/>
</dbReference>
<dbReference type="PANTHER" id="PTHR42647">
    <property type="entry name" value="SBP (S-RIBONUCLEASE BINDING PROTEIN) FAMILY PROTEIN"/>
    <property type="match status" value="1"/>
</dbReference>
<evidence type="ECO:0000256" key="4">
    <source>
        <dbReference type="SAM" id="Coils"/>
    </source>
</evidence>
<organism evidence="5 6">
    <name type="scientific">Amborella trichopoda</name>
    <dbReference type="NCBI Taxonomy" id="13333"/>
    <lineage>
        <taxon>Eukaryota</taxon>
        <taxon>Viridiplantae</taxon>
        <taxon>Streptophyta</taxon>
        <taxon>Embryophyta</taxon>
        <taxon>Tracheophyta</taxon>
        <taxon>Spermatophyta</taxon>
        <taxon>Magnoliopsida</taxon>
        <taxon>Amborellales</taxon>
        <taxon>Amborellaceae</taxon>
        <taxon>Amborella</taxon>
    </lineage>
</organism>